<feature type="compositionally biased region" description="Polar residues" evidence="8">
    <location>
        <begin position="372"/>
        <end position="387"/>
    </location>
</feature>
<name>A0A232LQU1_9EURO</name>
<dbReference type="InterPro" id="IPR036026">
    <property type="entry name" value="Seven-hairpin_glycosidases"/>
</dbReference>
<evidence type="ECO:0000313" key="10">
    <source>
        <dbReference type="Proteomes" id="UP000243515"/>
    </source>
</evidence>
<dbReference type="GO" id="GO:0016020">
    <property type="term" value="C:membrane"/>
    <property type="evidence" value="ECO:0007669"/>
    <property type="project" value="InterPro"/>
</dbReference>
<dbReference type="PANTHER" id="PTHR11742">
    <property type="entry name" value="MANNOSYL-OLIGOSACCHARIDE ALPHA-1,2-MANNOSIDASE-RELATED"/>
    <property type="match status" value="1"/>
</dbReference>
<reference evidence="9 10" key="1">
    <citation type="journal article" date="2015" name="Environ. Microbiol.">
        <title>Metagenome sequence of Elaphomyces granulatus from sporocarp tissue reveals Ascomycota ectomycorrhizal fingerprints of genome expansion and a Proteobacteria-rich microbiome.</title>
        <authorList>
            <person name="Quandt C.A."/>
            <person name="Kohler A."/>
            <person name="Hesse C.N."/>
            <person name="Sharpton T.J."/>
            <person name="Martin F."/>
            <person name="Spatafora J.W."/>
        </authorList>
    </citation>
    <scope>NUCLEOTIDE SEQUENCE [LARGE SCALE GENOMIC DNA]</scope>
    <source>
        <strain evidence="9 10">OSC145934</strain>
    </source>
</reference>
<dbReference type="GO" id="GO:0005975">
    <property type="term" value="P:carbohydrate metabolic process"/>
    <property type="evidence" value="ECO:0007669"/>
    <property type="project" value="InterPro"/>
</dbReference>
<dbReference type="Pfam" id="PF01532">
    <property type="entry name" value="Glyco_hydro_47"/>
    <property type="match status" value="1"/>
</dbReference>
<keyword evidence="10" id="KW-1185">Reference proteome</keyword>
<dbReference type="OrthoDB" id="10052040at2759"/>
<accession>A0A232LQU1</accession>
<evidence type="ECO:0000313" key="9">
    <source>
        <dbReference type="EMBL" id="OXV06157.1"/>
    </source>
</evidence>
<dbReference type="PANTHER" id="PTHR11742:SF103">
    <property type="entry name" value="ENDOPLASMIC RETICULUM MANNOSIDASE MNL2-RELATED"/>
    <property type="match status" value="1"/>
</dbReference>
<dbReference type="UniPathway" id="UPA00378"/>
<evidence type="ECO:0000256" key="1">
    <source>
        <dbReference type="ARBA" id="ARBA00001913"/>
    </source>
</evidence>
<dbReference type="EC" id="3.2.1.-" evidence="7"/>
<keyword evidence="5 6" id="KW-1015">Disulfide bond</keyword>
<feature type="region of interest" description="Disordered" evidence="8">
    <location>
        <begin position="641"/>
        <end position="716"/>
    </location>
</feature>
<dbReference type="Proteomes" id="UP000243515">
    <property type="component" value="Unassembled WGS sequence"/>
</dbReference>
<dbReference type="InterPro" id="IPR012341">
    <property type="entry name" value="6hp_glycosidase-like_sf"/>
</dbReference>
<dbReference type="GO" id="GO:0005509">
    <property type="term" value="F:calcium ion binding"/>
    <property type="evidence" value="ECO:0007669"/>
    <property type="project" value="InterPro"/>
</dbReference>
<dbReference type="GO" id="GO:0036503">
    <property type="term" value="P:ERAD pathway"/>
    <property type="evidence" value="ECO:0007669"/>
    <property type="project" value="UniProtKB-ARBA"/>
</dbReference>
<comment type="pathway">
    <text evidence="2">Protein modification; protein glycosylation.</text>
</comment>
<dbReference type="EMBL" id="NPHW01006057">
    <property type="protein sequence ID" value="OXV06157.1"/>
    <property type="molecule type" value="Genomic_DNA"/>
</dbReference>
<evidence type="ECO:0000256" key="6">
    <source>
        <dbReference type="PIRSR" id="PIRSR601382-3"/>
    </source>
</evidence>
<evidence type="ECO:0000256" key="2">
    <source>
        <dbReference type="ARBA" id="ARBA00004922"/>
    </source>
</evidence>
<comment type="cofactor">
    <cofactor evidence="1">
        <name>Ca(2+)</name>
        <dbReference type="ChEBI" id="CHEBI:29108"/>
    </cofactor>
</comment>
<comment type="similarity">
    <text evidence="3 7">Belongs to the glycosyl hydrolase 47 family.</text>
</comment>
<feature type="region of interest" description="Disordered" evidence="8">
    <location>
        <begin position="1"/>
        <end position="70"/>
    </location>
</feature>
<gene>
    <name evidence="9" type="ORF">Egran_06075</name>
</gene>
<feature type="compositionally biased region" description="Acidic residues" evidence="8">
    <location>
        <begin position="679"/>
        <end position="701"/>
    </location>
</feature>
<feature type="compositionally biased region" description="Polar residues" evidence="8">
    <location>
        <begin position="666"/>
        <end position="678"/>
    </location>
</feature>
<feature type="disulfide bond" evidence="6">
    <location>
        <begin position="523"/>
        <end position="552"/>
    </location>
</feature>
<sequence length="716" mass="79455">RARHAPGSTISVFPRLHRHLSPSRDVFPSPKPALPIVPVDSPPKSPTDSVNQPSNPSIPDDIPPDSSGDKIVSEHATTVADSSTTSSTVKSAEVKPTIVDDDIPPMEHLAPTHNNLGSAYEGKGPIALPSPRVQQHWKKMPEHFPIPAEDLIQLPSGQPKPLPKLQYNFKDETSTEKSERLQKLATAGIAIPSPGATLVDALDTLWIMDLREGFAEAVDEIRKIDFTTSERDNIPLFETVIRYLGGLVGAYDISGYKYNILLDKAIELAEILMGAFDTPNRMPLLYYRWASSDVSRPHRAKNRVVLAELGSLLVEFTRLAQLTKENKYYAAVARITDELEKAQSNTSLPGLWPLHVDTSGCKYQDGGEEDSSTTTKPAGSGRGQKQGSTHDVRSGIHVDAEPANYKSQSSNPNAISSLSDDCEEQGITPAPFAAKDEFGLGALADSTYEYLPKEYMLLGGLKDQYRTMYEQAMDAARKYLFFRPMTKDNRDILFVAKATVANSRFIEDEERLQYEYEGTHLTCFTGGMFGIGAKLFGISGDMNIAKKLIDGCIWAYQSTNTGIMPESFEVLPCKQQDSCVWDEGRYNKTLDPYADQGLNGLKTNTKKYWSLRRSESWRNLSRITNLKTRRLPGLLKNVKEPLDDQTAEKSEQVVKMSEDTHGKSNKAYQTSQQGSPQVSEEDEYPPVSEEDEWPPVSEEDEHTPTAPEFIPPRPIA</sequence>
<proteinExistence type="inferred from homology"/>
<protein>
    <recommendedName>
        <fullName evidence="7">alpha-1,2-Mannosidase</fullName>
        <ecNumber evidence="7">3.2.1.-</ecNumber>
    </recommendedName>
</protein>
<dbReference type="SUPFAM" id="SSF48225">
    <property type="entry name" value="Seven-hairpin glycosidases"/>
    <property type="match status" value="1"/>
</dbReference>
<feature type="compositionally biased region" description="Basic and acidic residues" evidence="8">
    <location>
        <begin position="641"/>
        <end position="662"/>
    </location>
</feature>
<dbReference type="InterPro" id="IPR001382">
    <property type="entry name" value="Glyco_hydro_47"/>
</dbReference>
<evidence type="ECO:0000256" key="8">
    <source>
        <dbReference type="SAM" id="MobiDB-lite"/>
    </source>
</evidence>
<dbReference type="Gene3D" id="1.50.10.10">
    <property type="match status" value="2"/>
</dbReference>
<dbReference type="InterPro" id="IPR050749">
    <property type="entry name" value="Glycosyl_Hydrolase_47"/>
</dbReference>
<feature type="compositionally biased region" description="Low complexity" evidence="8">
    <location>
        <begin position="53"/>
        <end position="66"/>
    </location>
</feature>
<organism evidence="9 10">
    <name type="scientific">Elaphomyces granulatus</name>
    <dbReference type="NCBI Taxonomy" id="519963"/>
    <lineage>
        <taxon>Eukaryota</taxon>
        <taxon>Fungi</taxon>
        <taxon>Dikarya</taxon>
        <taxon>Ascomycota</taxon>
        <taxon>Pezizomycotina</taxon>
        <taxon>Eurotiomycetes</taxon>
        <taxon>Eurotiomycetidae</taxon>
        <taxon>Eurotiales</taxon>
        <taxon>Elaphomycetaceae</taxon>
        <taxon>Elaphomyces</taxon>
    </lineage>
</organism>
<dbReference type="PRINTS" id="PR00747">
    <property type="entry name" value="GLYHDRLASE47"/>
</dbReference>
<evidence type="ECO:0000256" key="7">
    <source>
        <dbReference type="RuleBase" id="RU361193"/>
    </source>
</evidence>
<dbReference type="AlphaFoldDB" id="A0A232LQU1"/>
<feature type="non-terminal residue" evidence="9">
    <location>
        <position position="1"/>
    </location>
</feature>
<keyword evidence="4 7" id="KW-0378">Hydrolase</keyword>
<evidence type="ECO:0000256" key="3">
    <source>
        <dbReference type="ARBA" id="ARBA00007658"/>
    </source>
</evidence>
<feature type="compositionally biased region" description="Pro residues" evidence="8">
    <location>
        <begin position="29"/>
        <end position="45"/>
    </location>
</feature>
<comment type="caution">
    <text evidence="9">The sequence shown here is derived from an EMBL/GenBank/DDBJ whole genome shotgun (WGS) entry which is preliminary data.</text>
</comment>
<keyword evidence="7" id="KW-0326">Glycosidase</keyword>
<dbReference type="GO" id="GO:0005783">
    <property type="term" value="C:endoplasmic reticulum"/>
    <property type="evidence" value="ECO:0007669"/>
    <property type="project" value="TreeGrafter"/>
</dbReference>
<feature type="region of interest" description="Disordered" evidence="8">
    <location>
        <begin position="362"/>
        <end position="391"/>
    </location>
</feature>
<dbReference type="GO" id="GO:0004571">
    <property type="term" value="F:mannosyl-oligosaccharide 1,2-alpha-mannosidase activity"/>
    <property type="evidence" value="ECO:0007669"/>
    <property type="project" value="InterPro"/>
</dbReference>
<evidence type="ECO:0000256" key="4">
    <source>
        <dbReference type="ARBA" id="ARBA00022801"/>
    </source>
</evidence>
<evidence type="ECO:0000256" key="5">
    <source>
        <dbReference type="ARBA" id="ARBA00023157"/>
    </source>
</evidence>